<dbReference type="AlphaFoldDB" id="A0A432YCI0"/>
<protein>
    <submittedName>
        <fullName evidence="2">Uncharacterized protein</fullName>
    </submittedName>
</protein>
<evidence type="ECO:0000313" key="3">
    <source>
        <dbReference type="Proteomes" id="UP000288127"/>
    </source>
</evidence>
<keyword evidence="3" id="KW-1185">Reference proteome</keyword>
<keyword evidence="1" id="KW-0472">Membrane</keyword>
<accession>A0A432YCI0</accession>
<evidence type="ECO:0000313" key="2">
    <source>
        <dbReference type="EMBL" id="RUO58664.1"/>
    </source>
</evidence>
<evidence type="ECO:0000256" key="1">
    <source>
        <dbReference type="SAM" id="Phobius"/>
    </source>
</evidence>
<gene>
    <name evidence="2" type="ORF">CWI76_11105</name>
</gene>
<proteinExistence type="predicted"/>
<feature type="transmembrane region" description="Helical" evidence="1">
    <location>
        <begin position="155"/>
        <end position="173"/>
    </location>
</feature>
<comment type="caution">
    <text evidence="2">The sequence shown here is derived from an EMBL/GenBank/DDBJ whole genome shotgun (WGS) entry which is preliminary data.</text>
</comment>
<keyword evidence="1" id="KW-1133">Transmembrane helix</keyword>
<sequence length="259" mass="29402">MSLAKAIPKVIAGSAMAGIGLSLGRDIYKSSKNNNGLIFAVIFLVLSVWLYIQSWTWLFRNYKTTAGSIFARVFSLPTLLLGAIFTAFSLWVLGALIGMIFIDEEAQNPLMIYTVAYWIAENILLPLTNSIFWLLGGTGSDEILTPQNEQLTRDQLAASFAVFGIVLFPYIGIKRGLKQRKAREQAWEAELHNMLFMNEIGLQEVGDKQFVDEEGNRYRLENELRNMIELFPLGRRNRRAYLEFDETGKFTNWTGIVKI</sequence>
<feature type="transmembrane region" description="Helical" evidence="1">
    <location>
        <begin position="79"/>
        <end position="102"/>
    </location>
</feature>
<reference evidence="3" key="1">
    <citation type="journal article" date="2018" name="Front. Microbiol.">
        <title>Genome-Based Analysis Reveals the Taxonomy and Diversity of the Family Idiomarinaceae.</title>
        <authorList>
            <person name="Liu Y."/>
            <person name="Lai Q."/>
            <person name="Shao Z."/>
        </authorList>
    </citation>
    <scope>NUCLEOTIDE SEQUENCE [LARGE SCALE GENOMIC DNA]</scope>
    <source>
        <strain evidence="3">PIM1</strain>
    </source>
</reference>
<dbReference type="EMBL" id="PIPZ01000005">
    <property type="protein sequence ID" value="RUO58664.1"/>
    <property type="molecule type" value="Genomic_DNA"/>
</dbReference>
<dbReference type="RefSeq" id="WP_126760422.1">
    <property type="nucleotide sequence ID" value="NZ_PIPZ01000005.1"/>
</dbReference>
<organism evidence="2 3">
    <name type="scientific">Pseudidiomarina marina</name>
    <dbReference type="NCBI Taxonomy" id="502366"/>
    <lineage>
        <taxon>Bacteria</taxon>
        <taxon>Pseudomonadati</taxon>
        <taxon>Pseudomonadota</taxon>
        <taxon>Gammaproteobacteria</taxon>
        <taxon>Alteromonadales</taxon>
        <taxon>Idiomarinaceae</taxon>
        <taxon>Pseudidiomarina</taxon>
    </lineage>
</organism>
<dbReference type="Proteomes" id="UP000288127">
    <property type="component" value="Unassembled WGS sequence"/>
</dbReference>
<keyword evidence="1" id="KW-0812">Transmembrane</keyword>
<dbReference type="OrthoDB" id="6399521at2"/>
<name>A0A432YCI0_9GAMM</name>
<feature type="transmembrane region" description="Helical" evidence="1">
    <location>
        <begin position="36"/>
        <end position="59"/>
    </location>
</feature>
<feature type="transmembrane region" description="Helical" evidence="1">
    <location>
        <begin position="114"/>
        <end position="135"/>
    </location>
</feature>